<comment type="caution">
    <text evidence="2">The sequence shown here is derived from an EMBL/GenBank/DDBJ whole genome shotgun (WGS) entry which is preliminary data.</text>
</comment>
<evidence type="ECO:0000313" key="2">
    <source>
        <dbReference type="EMBL" id="MEU2121106.1"/>
    </source>
</evidence>
<dbReference type="Gene3D" id="1.10.30.50">
    <property type="match status" value="1"/>
</dbReference>
<dbReference type="Proteomes" id="UP001550535">
    <property type="component" value="Unassembled WGS sequence"/>
</dbReference>
<keyword evidence="2" id="KW-0255">Endonuclease</keyword>
<keyword evidence="3" id="KW-1185">Reference proteome</keyword>
<gene>
    <name evidence="2" type="ORF">ABZ507_04670</name>
</gene>
<organism evidence="2 3">
    <name type="scientific">Nocardia niwae</name>
    <dbReference type="NCBI Taxonomy" id="626084"/>
    <lineage>
        <taxon>Bacteria</taxon>
        <taxon>Bacillati</taxon>
        <taxon>Actinomycetota</taxon>
        <taxon>Actinomycetes</taxon>
        <taxon>Mycobacteriales</taxon>
        <taxon>Nocardiaceae</taxon>
        <taxon>Nocardia</taxon>
    </lineage>
</organism>
<dbReference type="PANTHER" id="PTHR33877">
    <property type="entry name" value="SLL1193 PROTEIN"/>
    <property type="match status" value="1"/>
</dbReference>
<keyword evidence="2" id="KW-0540">Nuclease</keyword>
<dbReference type="InterPro" id="IPR002711">
    <property type="entry name" value="HNH"/>
</dbReference>
<accession>A0ABV2X5G3</accession>
<dbReference type="GO" id="GO:0004519">
    <property type="term" value="F:endonuclease activity"/>
    <property type="evidence" value="ECO:0007669"/>
    <property type="project" value="UniProtKB-KW"/>
</dbReference>
<dbReference type="InterPro" id="IPR003615">
    <property type="entry name" value="HNH_nuc"/>
</dbReference>
<evidence type="ECO:0000313" key="3">
    <source>
        <dbReference type="Proteomes" id="UP001550535"/>
    </source>
</evidence>
<dbReference type="Pfam" id="PF01844">
    <property type="entry name" value="HNH"/>
    <property type="match status" value="1"/>
</dbReference>
<keyword evidence="2" id="KW-0378">Hydrolase</keyword>
<sequence length="70" mass="8003">MVFSRTKKGEKRPDNLATVEHIIPVSAGGNHTWDNVTLACWRCNISKNKFLPEEWELRRLGESHLPDDSA</sequence>
<evidence type="ECO:0000259" key="1">
    <source>
        <dbReference type="Pfam" id="PF01844"/>
    </source>
</evidence>
<dbReference type="CDD" id="cd00085">
    <property type="entry name" value="HNHc"/>
    <property type="match status" value="1"/>
</dbReference>
<feature type="domain" description="HNH" evidence="1">
    <location>
        <begin position="9"/>
        <end position="49"/>
    </location>
</feature>
<protein>
    <submittedName>
        <fullName evidence="2">HNH endonuclease</fullName>
    </submittedName>
</protein>
<proteinExistence type="predicted"/>
<dbReference type="RefSeq" id="WP_357990181.1">
    <property type="nucleotide sequence ID" value="NZ_JBEYBR010000007.1"/>
</dbReference>
<dbReference type="PANTHER" id="PTHR33877:SF2">
    <property type="entry name" value="OS07G0170200 PROTEIN"/>
    <property type="match status" value="1"/>
</dbReference>
<dbReference type="InterPro" id="IPR052892">
    <property type="entry name" value="NA-targeting_endonuclease"/>
</dbReference>
<reference evidence="2 3" key="1">
    <citation type="submission" date="2024-06" db="EMBL/GenBank/DDBJ databases">
        <title>The Natural Products Discovery Center: Release of the First 8490 Sequenced Strains for Exploring Actinobacteria Biosynthetic Diversity.</title>
        <authorList>
            <person name="Kalkreuter E."/>
            <person name="Kautsar S.A."/>
            <person name="Yang D."/>
            <person name="Bader C.D."/>
            <person name="Teijaro C.N."/>
            <person name="Fluegel L."/>
            <person name="Davis C.M."/>
            <person name="Simpson J.R."/>
            <person name="Lauterbach L."/>
            <person name="Steele A.D."/>
            <person name="Gui C."/>
            <person name="Meng S."/>
            <person name="Li G."/>
            <person name="Viehrig K."/>
            <person name="Ye F."/>
            <person name="Su P."/>
            <person name="Kiefer A.F."/>
            <person name="Nichols A."/>
            <person name="Cepeda A.J."/>
            <person name="Yan W."/>
            <person name="Fan B."/>
            <person name="Jiang Y."/>
            <person name="Adhikari A."/>
            <person name="Zheng C.-J."/>
            <person name="Schuster L."/>
            <person name="Cowan T.M."/>
            <person name="Smanski M.J."/>
            <person name="Chevrette M.G."/>
            <person name="De Carvalho L.P.S."/>
            <person name="Shen B."/>
        </authorList>
    </citation>
    <scope>NUCLEOTIDE SEQUENCE [LARGE SCALE GENOMIC DNA]</scope>
    <source>
        <strain evidence="2 3">NPDC019434</strain>
    </source>
</reference>
<name>A0ABV2X5G3_9NOCA</name>
<dbReference type="EMBL" id="JBEYBR010000007">
    <property type="protein sequence ID" value="MEU2121106.1"/>
    <property type="molecule type" value="Genomic_DNA"/>
</dbReference>